<gene>
    <name evidence="2" type="ORF">BDP81DRAFT_435522</name>
</gene>
<dbReference type="EMBL" id="JAHMHQ010000020">
    <property type="protein sequence ID" value="KAK1625292.1"/>
    <property type="molecule type" value="Genomic_DNA"/>
</dbReference>
<evidence type="ECO:0000313" key="3">
    <source>
        <dbReference type="Proteomes" id="UP001243989"/>
    </source>
</evidence>
<dbReference type="GeneID" id="85475916"/>
<protein>
    <submittedName>
        <fullName evidence="2">Uncharacterized protein</fullName>
    </submittedName>
</protein>
<comment type="caution">
    <text evidence="2">The sequence shown here is derived from an EMBL/GenBank/DDBJ whole genome shotgun (WGS) entry which is preliminary data.</text>
</comment>
<evidence type="ECO:0000313" key="2">
    <source>
        <dbReference type="EMBL" id="KAK1625292.1"/>
    </source>
</evidence>
<sequence>MASVAQVRILSSSMFFFVVVFFGGCVWIFGVHSLGRTHCTGPWVAVLPTSILSSSCYVVLCRCWPN</sequence>
<keyword evidence="3" id="KW-1185">Reference proteome</keyword>
<reference evidence="2" key="1">
    <citation type="submission" date="2021-06" db="EMBL/GenBank/DDBJ databases">
        <title>Comparative genomics, transcriptomics and evolutionary studies reveal genomic signatures of adaptation to plant cell wall in hemibiotrophic fungi.</title>
        <authorList>
            <consortium name="DOE Joint Genome Institute"/>
            <person name="Baroncelli R."/>
            <person name="Diaz J.F."/>
            <person name="Benocci T."/>
            <person name="Peng M."/>
            <person name="Battaglia E."/>
            <person name="Haridas S."/>
            <person name="Andreopoulos W."/>
            <person name="Labutti K."/>
            <person name="Pangilinan J."/>
            <person name="Floch G.L."/>
            <person name="Makela M.R."/>
            <person name="Henrissat B."/>
            <person name="Grigoriev I.V."/>
            <person name="Crouch J.A."/>
            <person name="De Vries R.P."/>
            <person name="Sukno S.A."/>
            <person name="Thon M.R."/>
        </authorList>
    </citation>
    <scope>NUCLEOTIDE SEQUENCE</scope>
    <source>
        <strain evidence="2">CBS 102054</strain>
    </source>
</reference>
<feature type="transmembrane region" description="Helical" evidence="1">
    <location>
        <begin position="7"/>
        <end position="29"/>
    </location>
</feature>
<keyword evidence="1" id="KW-0472">Membrane</keyword>
<dbReference type="Proteomes" id="UP001243989">
    <property type="component" value="Unassembled WGS sequence"/>
</dbReference>
<dbReference type="RefSeq" id="XP_060441287.1">
    <property type="nucleotide sequence ID" value="XM_060591054.1"/>
</dbReference>
<name>A0AAJ0ED67_9PEZI</name>
<keyword evidence="1" id="KW-1133">Transmembrane helix</keyword>
<keyword evidence="1" id="KW-0812">Transmembrane</keyword>
<accession>A0AAJ0ED67</accession>
<proteinExistence type="predicted"/>
<feature type="transmembrane region" description="Helical" evidence="1">
    <location>
        <begin position="41"/>
        <end position="60"/>
    </location>
</feature>
<organism evidence="2 3">
    <name type="scientific">Colletotrichum phormii</name>
    <dbReference type="NCBI Taxonomy" id="359342"/>
    <lineage>
        <taxon>Eukaryota</taxon>
        <taxon>Fungi</taxon>
        <taxon>Dikarya</taxon>
        <taxon>Ascomycota</taxon>
        <taxon>Pezizomycotina</taxon>
        <taxon>Sordariomycetes</taxon>
        <taxon>Hypocreomycetidae</taxon>
        <taxon>Glomerellales</taxon>
        <taxon>Glomerellaceae</taxon>
        <taxon>Colletotrichum</taxon>
        <taxon>Colletotrichum acutatum species complex</taxon>
    </lineage>
</organism>
<dbReference type="AlphaFoldDB" id="A0AAJ0ED67"/>
<evidence type="ECO:0000256" key="1">
    <source>
        <dbReference type="SAM" id="Phobius"/>
    </source>
</evidence>